<dbReference type="SUPFAM" id="SSF46785">
    <property type="entry name" value="Winged helix' DNA-binding domain"/>
    <property type="match status" value="1"/>
</dbReference>
<evidence type="ECO:0000256" key="3">
    <source>
        <dbReference type="ARBA" id="ARBA00023125"/>
    </source>
</evidence>
<evidence type="ECO:0000256" key="2">
    <source>
        <dbReference type="ARBA" id="ARBA00023015"/>
    </source>
</evidence>
<dbReference type="PROSITE" id="PS50931">
    <property type="entry name" value="HTH_LYSR"/>
    <property type="match status" value="1"/>
</dbReference>
<dbReference type="PANTHER" id="PTHR30346">
    <property type="entry name" value="TRANSCRIPTIONAL DUAL REGULATOR HCAR-RELATED"/>
    <property type="match status" value="1"/>
</dbReference>
<dbReference type="GO" id="GO:0003700">
    <property type="term" value="F:DNA-binding transcription factor activity"/>
    <property type="evidence" value="ECO:0007669"/>
    <property type="project" value="InterPro"/>
</dbReference>
<proteinExistence type="inferred from homology"/>
<sequence length="337" mass="36050">MTIRDHDAPEGADPPGPTGAPPFTLRQLQIFLAVADAGSISAAAGRLWISQTAVSLAVTQLERTLGARLMVRRRAQGIQLTPTGQSVAPLCRAILAQAQSLYEEASGDGVVRGAVSVGCFSSLGPSLMPSLLQAFLSAHPEARLHFREDQLDRLAPDVVAGTLDLMLTYDIGVPPELERLPLASCRAGVMLPEDHWAAREPGPVDLRALAAEPFVSLDLPLAVQHVDSVFRAAGTGPQIRYRSQNFETVRSFVGRGLGWAITLQQPETDLTHEGLRVVVREIGFPALAPVRVVAAWSGAAPLSRAAQAFLDLARSRAEQEQEQEQEREQADADGPGS</sequence>
<keyword evidence="3" id="KW-0238">DNA-binding</keyword>
<dbReference type="PRINTS" id="PR00039">
    <property type="entry name" value="HTHLYSR"/>
</dbReference>
<accession>A0A917GJQ7</accession>
<dbReference type="InterPro" id="IPR005119">
    <property type="entry name" value="LysR_subst-bd"/>
</dbReference>
<feature type="domain" description="HTH lysR-type" evidence="6">
    <location>
        <begin position="23"/>
        <end position="81"/>
    </location>
</feature>
<dbReference type="GO" id="GO:0003677">
    <property type="term" value="F:DNA binding"/>
    <property type="evidence" value="ECO:0007669"/>
    <property type="project" value="UniProtKB-KW"/>
</dbReference>
<dbReference type="Proteomes" id="UP000638848">
    <property type="component" value="Unassembled WGS sequence"/>
</dbReference>
<comment type="caution">
    <text evidence="7">The sequence shown here is derived from an EMBL/GenBank/DDBJ whole genome shotgun (WGS) entry which is preliminary data.</text>
</comment>
<organism evidence="7 8">
    <name type="scientific">Kocuria dechangensis</name>
    <dbReference type="NCBI Taxonomy" id="1176249"/>
    <lineage>
        <taxon>Bacteria</taxon>
        <taxon>Bacillati</taxon>
        <taxon>Actinomycetota</taxon>
        <taxon>Actinomycetes</taxon>
        <taxon>Micrococcales</taxon>
        <taxon>Micrococcaceae</taxon>
        <taxon>Kocuria</taxon>
    </lineage>
</organism>
<evidence type="ECO:0000256" key="4">
    <source>
        <dbReference type="ARBA" id="ARBA00023163"/>
    </source>
</evidence>
<reference evidence="7" key="1">
    <citation type="journal article" date="2014" name="Int. J. Syst. Evol. Microbiol.">
        <title>Complete genome sequence of Corynebacterium casei LMG S-19264T (=DSM 44701T), isolated from a smear-ripened cheese.</title>
        <authorList>
            <consortium name="US DOE Joint Genome Institute (JGI-PGF)"/>
            <person name="Walter F."/>
            <person name="Albersmeier A."/>
            <person name="Kalinowski J."/>
            <person name="Ruckert C."/>
        </authorList>
    </citation>
    <scope>NUCLEOTIDE SEQUENCE</scope>
    <source>
        <strain evidence="7">CGMCC 1.12187</strain>
    </source>
</reference>
<gene>
    <name evidence="7" type="ORF">GCM10011374_09190</name>
</gene>
<evidence type="ECO:0000256" key="5">
    <source>
        <dbReference type="SAM" id="MobiDB-lite"/>
    </source>
</evidence>
<dbReference type="Pfam" id="PF03466">
    <property type="entry name" value="LysR_substrate"/>
    <property type="match status" value="1"/>
</dbReference>
<feature type="region of interest" description="Disordered" evidence="5">
    <location>
        <begin position="313"/>
        <end position="337"/>
    </location>
</feature>
<keyword evidence="8" id="KW-1185">Reference proteome</keyword>
<comment type="similarity">
    <text evidence="1">Belongs to the LysR transcriptional regulatory family.</text>
</comment>
<dbReference type="InterPro" id="IPR036390">
    <property type="entry name" value="WH_DNA-bd_sf"/>
</dbReference>
<keyword evidence="4" id="KW-0804">Transcription</keyword>
<evidence type="ECO:0000259" key="6">
    <source>
        <dbReference type="PROSITE" id="PS50931"/>
    </source>
</evidence>
<name>A0A917GJQ7_9MICC</name>
<dbReference type="RefSeq" id="WP_188534706.1">
    <property type="nucleotide sequence ID" value="NZ_BMEQ01000003.1"/>
</dbReference>
<dbReference type="Pfam" id="PF00126">
    <property type="entry name" value="HTH_1"/>
    <property type="match status" value="1"/>
</dbReference>
<dbReference type="AlphaFoldDB" id="A0A917GJQ7"/>
<keyword evidence="2" id="KW-0805">Transcription regulation</keyword>
<dbReference type="Gene3D" id="1.10.10.10">
    <property type="entry name" value="Winged helix-like DNA-binding domain superfamily/Winged helix DNA-binding domain"/>
    <property type="match status" value="1"/>
</dbReference>
<evidence type="ECO:0000256" key="1">
    <source>
        <dbReference type="ARBA" id="ARBA00009437"/>
    </source>
</evidence>
<dbReference type="InterPro" id="IPR000847">
    <property type="entry name" value="LysR_HTH_N"/>
</dbReference>
<dbReference type="EMBL" id="BMEQ01000003">
    <property type="protein sequence ID" value="GGG48952.1"/>
    <property type="molecule type" value="Genomic_DNA"/>
</dbReference>
<evidence type="ECO:0000313" key="8">
    <source>
        <dbReference type="Proteomes" id="UP000638848"/>
    </source>
</evidence>
<dbReference type="SUPFAM" id="SSF53850">
    <property type="entry name" value="Periplasmic binding protein-like II"/>
    <property type="match status" value="1"/>
</dbReference>
<reference evidence="7" key="2">
    <citation type="submission" date="2020-09" db="EMBL/GenBank/DDBJ databases">
        <authorList>
            <person name="Sun Q."/>
            <person name="Zhou Y."/>
        </authorList>
    </citation>
    <scope>NUCLEOTIDE SEQUENCE</scope>
    <source>
        <strain evidence="7">CGMCC 1.12187</strain>
    </source>
</reference>
<dbReference type="Gene3D" id="3.40.190.10">
    <property type="entry name" value="Periplasmic binding protein-like II"/>
    <property type="match status" value="2"/>
</dbReference>
<dbReference type="PANTHER" id="PTHR30346:SF0">
    <property type="entry name" value="HCA OPERON TRANSCRIPTIONAL ACTIVATOR HCAR"/>
    <property type="match status" value="1"/>
</dbReference>
<evidence type="ECO:0000313" key="7">
    <source>
        <dbReference type="EMBL" id="GGG48952.1"/>
    </source>
</evidence>
<feature type="compositionally biased region" description="Basic and acidic residues" evidence="5">
    <location>
        <begin position="313"/>
        <end position="330"/>
    </location>
</feature>
<protein>
    <submittedName>
        <fullName evidence="7">LysR family transcriptional regulator</fullName>
    </submittedName>
</protein>
<dbReference type="GO" id="GO:0032993">
    <property type="term" value="C:protein-DNA complex"/>
    <property type="evidence" value="ECO:0007669"/>
    <property type="project" value="TreeGrafter"/>
</dbReference>
<dbReference type="InterPro" id="IPR036388">
    <property type="entry name" value="WH-like_DNA-bd_sf"/>
</dbReference>
<feature type="region of interest" description="Disordered" evidence="5">
    <location>
        <begin position="1"/>
        <end position="20"/>
    </location>
</feature>